<sequence length="122" mass="12856">SRILDNYEIDATSGVHWTSDTTYDAVVPAGYRWLLIGGHINRTVSGTMSAAVYNAADKLVLFLAYASAATGKTGFPNTVESGSSLAPPVMIPMDPGWYVRVTLGASQDASAEGSCVVLEVKL</sequence>
<proteinExistence type="predicted"/>
<dbReference type="AlphaFoldDB" id="X1UPQ8"/>
<organism evidence="1">
    <name type="scientific">marine sediment metagenome</name>
    <dbReference type="NCBI Taxonomy" id="412755"/>
    <lineage>
        <taxon>unclassified sequences</taxon>
        <taxon>metagenomes</taxon>
        <taxon>ecological metagenomes</taxon>
    </lineage>
</organism>
<protein>
    <submittedName>
        <fullName evidence="1">Uncharacterized protein</fullName>
    </submittedName>
</protein>
<feature type="non-terminal residue" evidence="1">
    <location>
        <position position="1"/>
    </location>
</feature>
<accession>X1UPQ8</accession>
<dbReference type="EMBL" id="BARW01015402">
    <property type="protein sequence ID" value="GAI94354.1"/>
    <property type="molecule type" value="Genomic_DNA"/>
</dbReference>
<evidence type="ECO:0000313" key="1">
    <source>
        <dbReference type="EMBL" id="GAI94354.1"/>
    </source>
</evidence>
<name>X1UPQ8_9ZZZZ</name>
<gene>
    <name evidence="1" type="ORF">S12H4_27045</name>
</gene>
<comment type="caution">
    <text evidence="1">The sequence shown here is derived from an EMBL/GenBank/DDBJ whole genome shotgun (WGS) entry which is preliminary data.</text>
</comment>
<reference evidence="1" key="1">
    <citation type="journal article" date="2014" name="Front. Microbiol.">
        <title>High frequency of phylogenetically diverse reductive dehalogenase-homologous genes in deep subseafloor sedimentary metagenomes.</title>
        <authorList>
            <person name="Kawai M."/>
            <person name="Futagami T."/>
            <person name="Toyoda A."/>
            <person name="Takaki Y."/>
            <person name="Nishi S."/>
            <person name="Hori S."/>
            <person name="Arai W."/>
            <person name="Tsubouchi T."/>
            <person name="Morono Y."/>
            <person name="Uchiyama I."/>
            <person name="Ito T."/>
            <person name="Fujiyama A."/>
            <person name="Inagaki F."/>
            <person name="Takami H."/>
        </authorList>
    </citation>
    <scope>NUCLEOTIDE SEQUENCE</scope>
    <source>
        <strain evidence="1">Expedition CK06-06</strain>
    </source>
</reference>